<reference evidence="2" key="1">
    <citation type="journal article" date="2023" name="Commun. Biol.">
        <title>Genome analysis of Parmales, the sister group of diatoms, reveals the evolutionary specialization of diatoms from phago-mixotrophs to photoautotrophs.</title>
        <authorList>
            <person name="Ban H."/>
            <person name="Sato S."/>
            <person name="Yoshikawa S."/>
            <person name="Yamada K."/>
            <person name="Nakamura Y."/>
            <person name="Ichinomiya M."/>
            <person name="Sato N."/>
            <person name="Blanc-Mathieu R."/>
            <person name="Endo H."/>
            <person name="Kuwata A."/>
            <person name="Ogata H."/>
        </authorList>
    </citation>
    <scope>NUCLEOTIDE SEQUENCE [LARGE SCALE GENOMIC DNA]</scope>
    <source>
        <strain evidence="2">NIES 3699</strain>
    </source>
</reference>
<organism evidence="1 2">
    <name type="scientific">Triparma verrucosa</name>
    <dbReference type="NCBI Taxonomy" id="1606542"/>
    <lineage>
        <taxon>Eukaryota</taxon>
        <taxon>Sar</taxon>
        <taxon>Stramenopiles</taxon>
        <taxon>Ochrophyta</taxon>
        <taxon>Bolidophyceae</taxon>
        <taxon>Parmales</taxon>
        <taxon>Triparmaceae</taxon>
        <taxon>Triparma</taxon>
    </lineage>
</organism>
<dbReference type="GO" id="GO:0016787">
    <property type="term" value="F:hydrolase activity"/>
    <property type="evidence" value="ECO:0007669"/>
    <property type="project" value="InterPro"/>
</dbReference>
<dbReference type="AlphaFoldDB" id="A0A9W7BWW8"/>
<dbReference type="GO" id="GO:0000290">
    <property type="term" value="P:deadenylation-dependent decapping of nuclear-transcribed mRNA"/>
    <property type="evidence" value="ECO:0007669"/>
    <property type="project" value="InterPro"/>
</dbReference>
<sequence>MSLKVSTLSSSPAHYNLLLSSISNTNNNPSSTVSVLKIASTPSHIFTLPPSTFHSLLQYFTATLTSTSGSEYTYHTYTLSPSRYSFLYLVSFLPFPALVKNLKPLFTSPPIELICESISPASQRQVNRSKKTNYILINEKPEVYEQKVLPWIKDVVEGGGVDWLDNVIEKRKEVERILYDDSSILINVDTKWSSHHPLFELPKSTWSSNKTIIEDLYLLAYFKEKGLYTLRELRVDHIPVLKKIKEEGLKICEEVYGIQSKRVRVFMHYHPQFYSAHVHFNLVDSNLGVQCERAHLIEDVIEGIENGGWKERTIRFRVGEEDDLRKCFGEGEE</sequence>
<dbReference type="Pfam" id="PF11969">
    <property type="entry name" value="DcpS_C"/>
    <property type="match status" value="1"/>
</dbReference>
<dbReference type="GO" id="GO:0000340">
    <property type="term" value="F:RNA 7-methylguanosine cap binding"/>
    <property type="evidence" value="ECO:0007669"/>
    <property type="project" value="TreeGrafter"/>
</dbReference>
<dbReference type="SUPFAM" id="SSF54197">
    <property type="entry name" value="HIT-like"/>
    <property type="match status" value="1"/>
</dbReference>
<dbReference type="GO" id="GO:0000932">
    <property type="term" value="C:P-body"/>
    <property type="evidence" value="ECO:0007669"/>
    <property type="project" value="TreeGrafter"/>
</dbReference>
<protein>
    <recommendedName>
        <fullName evidence="3">Scavenger mRNA decapping enzyme</fullName>
    </recommendedName>
</protein>
<keyword evidence="2" id="KW-1185">Reference proteome</keyword>
<dbReference type="PANTHER" id="PTHR12978:SF0">
    <property type="entry name" value="M7GPPPX DIPHOSPHATASE"/>
    <property type="match status" value="1"/>
</dbReference>
<name>A0A9W7BWW8_9STRA</name>
<dbReference type="EMBL" id="BRXX01000211">
    <property type="protein sequence ID" value="GMH98112.1"/>
    <property type="molecule type" value="Genomic_DNA"/>
</dbReference>
<dbReference type="InterPro" id="IPR008594">
    <property type="entry name" value="DcpS/DCS2"/>
</dbReference>
<evidence type="ECO:0000313" key="1">
    <source>
        <dbReference type="EMBL" id="GMH98112.1"/>
    </source>
</evidence>
<gene>
    <name evidence="1" type="ORF">TrVE_jg12690</name>
</gene>
<evidence type="ECO:0008006" key="3">
    <source>
        <dbReference type="Google" id="ProtNLM"/>
    </source>
</evidence>
<accession>A0A9W7BWW8</accession>
<dbReference type="Gene3D" id="3.30.428.10">
    <property type="entry name" value="HIT-like"/>
    <property type="match status" value="1"/>
</dbReference>
<dbReference type="GO" id="GO:0005634">
    <property type="term" value="C:nucleus"/>
    <property type="evidence" value="ECO:0007669"/>
    <property type="project" value="TreeGrafter"/>
</dbReference>
<evidence type="ECO:0000313" key="2">
    <source>
        <dbReference type="Proteomes" id="UP001165160"/>
    </source>
</evidence>
<dbReference type="PANTHER" id="PTHR12978">
    <property type="entry name" value="HISTIDINE TRIAD HIT PROTEIN MEMBER"/>
    <property type="match status" value="1"/>
</dbReference>
<dbReference type="InterPro" id="IPR036265">
    <property type="entry name" value="HIT-like_sf"/>
</dbReference>
<dbReference type="Proteomes" id="UP001165160">
    <property type="component" value="Unassembled WGS sequence"/>
</dbReference>
<proteinExistence type="predicted"/>
<comment type="caution">
    <text evidence="1">The sequence shown here is derived from an EMBL/GenBank/DDBJ whole genome shotgun (WGS) entry which is preliminary data.</text>
</comment>